<dbReference type="Gene3D" id="1.10.10.1830">
    <property type="entry name" value="Non-ribosomal peptide synthase, adenylation domain"/>
    <property type="match status" value="1"/>
</dbReference>
<dbReference type="SUPFAM" id="SSF49785">
    <property type="entry name" value="Galactose-binding domain-like"/>
    <property type="match status" value="1"/>
</dbReference>
<dbReference type="InterPro" id="IPR013736">
    <property type="entry name" value="Xaa-Pro_dipept_C"/>
</dbReference>
<dbReference type="Pfam" id="PF18563">
    <property type="entry name" value="TubC_N"/>
    <property type="match status" value="1"/>
</dbReference>
<proteinExistence type="inferred from homology"/>
<dbReference type="Gene3D" id="1.10.3020.10">
    <property type="entry name" value="alpha-amino acid ester hydrolase ( Helical cap domain)"/>
    <property type="match status" value="1"/>
</dbReference>
<dbReference type="InterPro" id="IPR050261">
    <property type="entry name" value="FrsA_esterase"/>
</dbReference>
<dbReference type="InterPro" id="IPR005674">
    <property type="entry name" value="CocE/Ser_esterase"/>
</dbReference>
<dbReference type="PANTHER" id="PTHR22946">
    <property type="entry name" value="DIENELACTONE HYDROLASE DOMAIN-CONTAINING PROTEIN-RELATED"/>
    <property type="match status" value="1"/>
</dbReference>
<comment type="similarity">
    <text evidence="1">Belongs to the AB hydrolase superfamily.</text>
</comment>
<evidence type="ECO:0000313" key="5">
    <source>
        <dbReference type="Proteomes" id="UP000189443"/>
    </source>
</evidence>
<sequence length="623" mass="68521">MTPHVSESVVDLLLSLRAQGIALWAEHGKLRFDAPAGAVTPALREKLLARKAEIVAFLAEADLAERSTVRITMTDGVRLAADLYRPKREGVVVQEPLPVVWCHERYRRAEHVSGGVLTKLDSQPWLRELLRNGYVVGVVDVRGGGASEGTRPVEFDPQEARDAHTVTEWLAEQPWSTGRVGMFGMSYSGISQLLAAGTAPPHLAAIVPQMAMFDLYAFLRPGGVFRDDFARNWGETVRRLDTEAGAAHSKDADVAGVVAGHRLNARVFEQAATLRFRDSTDEATGITPYEHVNPAAALADISASGVPVCHLTGWYDIWVRDTTLWYRNLANPQRLVIGPWSHNKWSDEDIAREHLRWYDHWLKGVDNGVMDERPVRYFTMSAPPGTEWRTASHWPPPHVRPRTFHFHEGPTGTVPSANDGLLLADDGTGPGPADGADAYEVDYSATTGTTSRWSDGYGAGFRYDLTANDRKALTYTSPVLTEDLEVTGHPLVHLWVTSTHPDGEFFVYLEEVDEKGDSHYVSEAVIRASHRGLDTPLHDAMGLPYHPGTADSVAPLPGEPVELVADMHPTSNVFAAGRRLRISVTCCDRDNAQVPQRDPVPVVRVHRGPGHPSRVVLPTAPQV</sequence>
<evidence type="ECO:0000313" key="4">
    <source>
        <dbReference type="EMBL" id="AQS67075.1"/>
    </source>
</evidence>
<feature type="domain" description="Xaa-Pro dipeptidyl-peptidase C-terminal" evidence="3">
    <location>
        <begin position="355"/>
        <end position="616"/>
    </location>
</feature>
<dbReference type="EMBL" id="CP019724">
    <property type="protein sequence ID" value="AQS67075.1"/>
    <property type="molecule type" value="Genomic_DNA"/>
</dbReference>
<dbReference type="InterPro" id="IPR008979">
    <property type="entry name" value="Galactose-bd-like_sf"/>
</dbReference>
<dbReference type="GO" id="GO:0052689">
    <property type="term" value="F:carboxylic ester hydrolase activity"/>
    <property type="evidence" value="ECO:0007669"/>
    <property type="project" value="UniProtKB-ARBA"/>
</dbReference>
<dbReference type="Proteomes" id="UP000189443">
    <property type="component" value="Chromosome"/>
</dbReference>
<dbReference type="InterPro" id="IPR029058">
    <property type="entry name" value="AB_hydrolase_fold"/>
</dbReference>
<keyword evidence="5" id="KW-1185">Reference proteome</keyword>
<dbReference type="SMART" id="SM00939">
    <property type="entry name" value="PepX_C"/>
    <property type="match status" value="1"/>
</dbReference>
<evidence type="ECO:0000259" key="3">
    <source>
        <dbReference type="SMART" id="SM00939"/>
    </source>
</evidence>
<dbReference type="KEGG" id="spac:B1H29_09215"/>
<dbReference type="SUPFAM" id="SSF53474">
    <property type="entry name" value="alpha/beta-Hydrolases"/>
    <property type="match status" value="1"/>
</dbReference>
<accession>A0A1S6J5R5</accession>
<gene>
    <name evidence="4" type="ORF">B1H29_09215</name>
</gene>
<dbReference type="PANTHER" id="PTHR22946:SF9">
    <property type="entry name" value="POLYKETIDE TRANSFERASE AF380"/>
    <property type="match status" value="1"/>
</dbReference>
<dbReference type="Pfam" id="PF02129">
    <property type="entry name" value="Peptidase_S15"/>
    <property type="match status" value="1"/>
</dbReference>
<dbReference type="InterPro" id="IPR044894">
    <property type="entry name" value="TubC_N_sf"/>
</dbReference>
<evidence type="ECO:0000256" key="2">
    <source>
        <dbReference type="ARBA" id="ARBA00022801"/>
    </source>
</evidence>
<keyword evidence="2" id="KW-0378">Hydrolase</keyword>
<name>A0A1S6J5R5_9ACTN</name>
<dbReference type="Pfam" id="PF08530">
    <property type="entry name" value="PepX_C"/>
    <property type="match status" value="1"/>
</dbReference>
<dbReference type="AlphaFoldDB" id="A0A1S6J5R5"/>
<protein>
    <recommendedName>
        <fullName evidence="3">Xaa-Pro dipeptidyl-peptidase C-terminal domain-containing protein</fullName>
    </recommendedName>
</protein>
<dbReference type="InterPro" id="IPR041464">
    <property type="entry name" value="TubC_N"/>
</dbReference>
<dbReference type="Gene3D" id="3.40.50.1820">
    <property type="entry name" value="alpha/beta hydrolase"/>
    <property type="match status" value="1"/>
</dbReference>
<dbReference type="Gene3D" id="2.60.120.260">
    <property type="entry name" value="Galactose-binding domain-like"/>
    <property type="match status" value="1"/>
</dbReference>
<dbReference type="InterPro" id="IPR000383">
    <property type="entry name" value="Xaa-Pro-like_dom"/>
</dbReference>
<organism evidence="4 5">
    <name type="scientific">Streptomyces pactum</name>
    <dbReference type="NCBI Taxonomy" id="68249"/>
    <lineage>
        <taxon>Bacteria</taxon>
        <taxon>Bacillati</taxon>
        <taxon>Actinomycetota</taxon>
        <taxon>Actinomycetes</taxon>
        <taxon>Kitasatosporales</taxon>
        <taxon>Streptomycetaceae</taxon>
        <taxon>Streptomyces</taxon>
    </lineage>
</organism>
<evidence type="ECO:0000256" key="1">
    <source>
        <dbReference type="ARBA" id="ARBA00008645"/>
    </source>
</evidence>
<dbReference type="GO" id="GO:0008239">
    <property type="term" value="F:dipeptidyl-peptidase activity"/>
    <property type="evidence" value="ECO:0007669"/>
    <property type="project" value="InterPro"/>
</dbReference>
<reference evidence="4 5" key="1">
    <citation type="submission" date="2017-02" db="EMBL/GenBank/DDBJ databases">
        <title>Streptomyces pactum ACT12 Genome sequencing and assembly.</title>
        <authorList>
            <person name="Xue Q."/>
            <person name="Yan X."/>
            <person name="Jia L."/>
            <person name="Yan H."/>
        </authorList>
    </citation>
    <scope>NUCLEOTIDE SEQUENCE [LARGE SCALE GENOMIC DNA]</scope>
    <source>
        <strain evidence="4 5">ACT12</strain>
    </source>
</reference>
<dbReference type="NCBIfam" id="TIGR00976">
    <property type="entry name" value="CocE_NonD"/>
    <property type="match status" value="1"/>
</dbReference>